<dbReference type="Proteomes" id="UP000561045">
    <property type="component" value="Unassembled WGS sequence"/>
</dbReference>
<dbReference type="EMBL" id="JACIET010000001">
    <property type="protein sequence ID" value="MBB4011393.1"/>
    <property type="molecule type" value="Genomic_DNA"/>
</dbReference>
<dbReference type="SUPFAM" id="SSF52540">
    <property type="entry name" value="P-loop containing nucleoside triphosphate hydrolases"/>
    <property type="match status" value="1"/>
</dbReference>
<evidence type="ECO:0000259" key="2">
    <source>
        <dbReference type="Pfam" id="PF13538"/>
    </source>
</evidence>
<dbReference type="GO" id="GO:0043138">
    <property type="term" value="F:3'-5' DNA helicase activity"/>
    <property type="evidence" value="ECO:0007669"/>
    <property type="project" value="TreeGrafter"/>
</dbReference>
<dbReference type="GO" id="GO:0005524">
    <property type="term" value="F:ATP binding"/>
    <property type="evidence" value="ECO:0007669"/>
    <property type="project" value="InterPro"/>
</dbReference>
<protein>
    <recommendedName>
        <fullName evidence="1">DNA 3'-5' helicase II</fullName>
    </recommendedName>
</protein>
<accession>A0A840BFE7</accession>
<evidence type="ECO:0000256" key="1">
    <source>
        <dbReference type="ARBA" id="ARBA00034923"/>
    </source>
</evidence>
<dbReference type="PANTHER" id="PTHR11070">
    <property type="entry name" value="UVRD / RECB / PCRA DNA HELICASE FAMILY MEMBER"/>
    <property type="match status" value="1"/>
</dbReference>
<feature type="domain" description="UvrD-like helicase C-terminal" evidence="2">
    <location>
        <begin position="483"/>
        <end position="531"/>
    </location>
</feature>
<dbReference type="RefSeq" id="WP_183631902.1">
    <property type="nucleotide sequence ID" value="NZ_BAABLE010000011.1"/>
</dbReference>
<dbReference type="InterPro" id="IPR027785">
    <property type="entry name" value="UvrD-like_helicase_C"/>
</dbReference>
<gene>
    <name evidence="3" type="ORF">GGR36_000701</name>
</gene>
<comment type="caution">
    <text evidence="3">The sequence shown here is derived from an EMBL/GenBank/DDBJ whole genome shotgun (WGS) entry which is preliminary data.</text>
</comment>
<dbReference type="AlphaFoldDB" id="A0A840BFE7"/>
<evidence type="ECO:0000313" key="4">
    <source>
        <dbReference type="Proteomes" id="UP000561045"/>
    </source>
</evidence>
<reference evidence="3 4" key="1">
    <citation type="submission" date="2020-08" db="EMBL/GenBank/DDBJ databases">
        <title>Genomic Encyclopedia of Type Strains, Phase IV (KMG-IV): sequencing the most valuable type-strain genomes for metagenomic binning, comparative biology and taxonomic classification.</title>
        <authorList>
            <person name="Goeker M."/>
        </authorList>
    </citation>
    <scope>NUCLEOTIDE SEQUENCE [LARGE SCALE GENOMIC DNA]</scope>
    <source>
        <strain evidence="3 4">DSM 106739</strain>
    </source>
</reference>
<dbReference type="Pfam" id="PF13538">
    <property type="entry name" value="UvrD_C_2"/>
    <property type="match status" value="1"/>
</dbReference>
<keyword evidence="4" id="KW-1185">Reference proteome</keyword>
<name>A0A840BFE7_9RHOO</name>
<dbReference type="GO" id="GO:0000725">
    <property type="term" value="P:recombinational repair"/>
    <property type="evidence" value="ECO:0007669"/>
    <property type="project" value="TreeGrafter"/>
</dbReference>
<dbReference type="InterPro" id="IPR000212">
    <property type="entry name" value="DNA_helicase_UvrD/REP"/>
</dbReference>
<dbReference type="InterPro" id="IPR027417">
    <property type="entry name" value="P-loop_NTPase"/>
</dbReference>
<dbReference type="GO" id="GO:0003677">
    <property type="term" value="F:DNA binding"/>
    <property type="evidence" value="ECO:0007669"/>
    <property type="project" value="InterPro"/>
</dbReference>
<sequence length="549" mass="59169">MARIYPDGWEALANGASPSLVRLLDTLRRLGEALPDDWAVFHGVHWQHGADGQALFGAVDLALVAPSGACVLIEQRTGFLRESAEGLLRGSAAQAVNVAHHLGRAVAVLREKLARVASDASVTGLLFLPDYRVRQPQTAGLDPALIIDADQREALVARVLTLDAGVAADAVRHAAVSAFLADELSLTPDVGAAADASRALYTRLSGGLTEWARRLEMSPHLLRVVGTAGSGKTQLALAVYRDALAAGRRPLYVCFNRPLADHVAALVPAGGEVASFHQLCVNVLRSTGLSPDLRQPDAFARVVVAFAAMAIPPEWVFDEIIIDEGQDFEPGWRDAVMRLVRPGARAWWLEDPMQNLYAKPAADTAGWVTLRSETNYRSPRAIVDMLNRLMPAELRQVPGSPIAGDAVSLEQYADREGLVERTRRALTQAIGLGFERSQIALLSFHGRERSALVGLDRLGPIPLRHFTGRYDLLGMPEFSAGDVLCETVYRFKGQSAPCVILSEVDFAALDDAALRKFFVGATRATMKLFVVASDSAAQALIQKGISNDA</sequence>
<organism evidence="3 4">
    <name type="scientific">Niveibacterium umoris</name>
    <dbReference type="NCBI Taxonomy" id="1193620"/>
    <lineage>
        <taxon>Bacteria</taxon>
        <taxon>Pseudomonadati</taxon>
        <taxon>Pseudomonadota</taxon>
        <taxon>Betaproteobacteria</taxon>
        <taxon>Rhodocyclales</taxon>
        <taxon>Rhodocyclaceae</taxon>
        <taxon>Niveibacterium</taxon>
    </lineage>
</organism>
<dbReference type="Gene3D" id="3.40.50.300">
    <property type="entry name" value="P-loop containing nucleotide triphosphate hydrolases"/>
    <property type="match status" value="2"/>
</dbReference>
<dbReference type="PANTHER" id="PTHR11070:SF2">
    <property type="entry name" value="ATP-DEPENDENT DNA HELICASE SRS2"/>
    <property type="match status" value="1"/>
</dbReference>
<proteinExistence type="predicted"/>
<evidence type="ECO:0000313" key="3">
    <source>
        <dbReference type="EMBL" id="MBB4011393.1"/>
    </source>
</evidence>